<keyword evidence="2" id="KW-0762">Sugar transport</keyword>
<keyword evidence="2" id="KW-0813">Transport</keyword>
<proteinExistence type="predicted"/>
<reference evidence="2" key="1">
    <citation type="submission" date="2023-07" db="EMBL/GenBank/DDBJ databases">
        <title>Sorghum-associated microbial communities from plants grown in Nebraska, USA.</title>
        <authorList>
            <person name="Schachtman D."/>
        </authorList>
    </citation>
    <scope>NUCLEOTIDE SEQUENCE</scope>
    <source>
        <strain evidence="2">DS1061</strain>
    </source>
</reference>
<dbReference type="PANTHER" id="PTHR30006">
    <property type="entry name" value="THIAMINE-BINDING PERIPLASMIC PROTEIN-RELATED"/>
    <property type="match status" value="1"/>
</dbReference>
<accession>A0AB73INK6</accession>
<evidence type="ECO:0000313" key="2">
    <source>
        <dbReference type="EMBL" id="MDP9651559.1"/>
    </source>
</evidence>
<dbReference type="EMBL" id="JAURTK010000023">
    <property type="protein sequence ID" value="MDP9651559.1"/>
    <property type="molecule type" value="Genomic_DNA"/>
</dbReference>
<protein>
    <submittedName>
        <fullName evidence="2">Multiple sugar transport system substrate-binding protein/putative spermidine/putrescine transport system substrate-binding protein</fullName>
    </submittedName>
</protein>
<evidence type="ECO:0000256" key="1">
    <source>
        <dbReference type="ARBA" id="ARBA00022729"/>
    </source>
</evidence>
<dbReference type="Proteomes" id="UP001229486">
    <property type="component" value="Unassembled WGS sequence"/>
</dbReference>
<dbReference type="SUPFAM" id="SSF53850">
    <property type="entry name" value="Periplasmic binding protein-like II"/>
    <property type="match status" value="1"/>
</dbReference>
<sequence length="441" mass="48207">MNSRNHVKVHRHLLGRLAAARLNRAVPIGAIVILMVITCQSSLPTPDRWRSVARASDATLPSPIRTLSRDRFYETVVPLAKAEGQLSLYSFPASFPPFWKSVVIPRFEAKYGIKVRFYDVRADIADQQLMSFRALGRTPSADVYFAPGSHVSLYRREGLAAPVDLANVLPEAATYPAAAFERLNPRGQSRFAPFHLNQTALAYNSGAIAPYDVPRDFDGLLAWAQAHPGQFAFTSPKNGGSGEGLLLAAVHQWTNPSCRQALESSWHDVDQAREWINTSHCLETAWEHLRVLDSVSVMTNGNADTQNLLANGAVMIGTVWEDMAYTFARQKLLPTTIRLAMPQPGMPGSADTLFMVAGAAHPAAALLLIDFALSRPVQQWKLDHLASRTGRLDLTGAGHAAQPASDFMLPAASADSWFGWPSASMMAALDDAFVHEVVEGR</sequence>
<comment type="caution">
    <text evidence="2">The sequence shown here is derived from an EMBL/GenBank/DDBJ whole genome shotgun (WGS) entry which is preliminary data.</text>
</comment>
<organism evidence="2 3">
    <name type="scientific">Paraburkholderia caledonica</name>
    <dbReference type="NCBI Taxonomy" id="134536"/>
    <lineage>
        <taxon>Bacteria</taxon>
        <taxon>Pseudomonadati</taxon>
        <taxon>Pseudomonadota</taxon>
        <taxon>Betaproteobacteria</taxon>
        <taxon>Burkholderiales</taxon>
        <taxon>Burkholderiaceae</taxon>
        <taxon>Paraburkholderia</taxon>
    </lineage>
</organism>
<dbReference type="AlphaFoldDB" id="A0AB73INK6"/>
<dbReference type="RefSeq" id="WP_392396137.1">
    <property type="nucleotide sequence ID" value="NZ_JAURTK010000023.1"/>
</dbReference>
<name>A0AB73INK6_9BURK</name>
<evidence type="ECO:0000313" key="3">
    <source>
        <dbReference type="Proteomes" id="UP001229486"/>
    </source>
</evidence>
<dbReference type="Gene3D" id="3.40.190.10">
    <property type="entry name" value="Periplasmic binding protein-like II"/>
    <property type="match status" value="2"/>
</dbReference>
<dbReference type="InterPro" id="IPR006059">
    <property type="entry name" value="SBP"/>
</dbReference>
<gene>
    <name evidence="2" type="ORF">J2793_007034</name>
</gene>
<keyword evidence="1" id="KW-0732">Signal</keyword>
<dbReference type="Pfam" id="PF13416">
    <property type="entry name" value="SBP_bac_8"/>
    <property type="match status" value="1"/>
</dbReference>